<name>A0A9W6ZLC6_9STRA</name>
<dbReference type="Gene3D" id="1.20.120.1750">
    <property type="match status" value="1"/>
</dbReference>
<reference evidence="12" key="1">
    <citation type="journal article" date="2023" name="Commun. Biol.">
        <title>Genome analysis of Parmales, the sister group of diatoms, reveals the evolutionary specialization of diatoms from phago-mixotrophs to photoautotrophs.</title>
        <authorList>
            <person name="Ban H."/>
            <person name="Sato S."/>
            <person name="Yoshikawa S."/>
            <person name="Yamada K."/>
            <person name="Nakamura Y."/>
            <person name="Ichinomiya M."/>
            <person name="Sato N."/>
            <person name="Blanc-Mathieu R."/>
            <person name="Endo H."/>
            <person name="Kuwata A."/>
            <person name="Ogata H."/>
        </authorList>
    </citation>
    <scope>NUCLEOTIDE SEQUENCE [LARGE SCALE GENOMIC DNA]</scope>
</reference>
<dbReference type="InterPro" id="IPR031127">
    <property type="entry name" value="E3_UB_ligase_RBR"/>
</dbReference>
<dbReference type="PROSITE" id="PS50089">
    <property type="entry name" value="ZF_RING_2"/>
    <property type="match status" value="1"/>
</dbReference>
<dbReference type="SUPFAM" id="SSF57850">
    <property type="entry name" value="RING/U-box"/>
    <property type="match status" value="2"/>
</dbReference>
<feature type="domain" description="RING-type" evidence="9">
    <location>
        <begin position="31"/>
        <end position="88"/>
    </location>
</feature>
<evidence type="ECO:0000256" key="5">
    <source>
        <dbReference type="ARBA" id="ARBA00022786"/>
    </source>
</evidence>
<protein>
    <recommendedName>
        <fullName evidence="13">RING-type domain-containing protein</fullName>
    </recommendedName>
</protein>
<evidence type="ECO:0000256" key="2">
    <source>
        <dbReference type="ARBA" id="ARBA00022723"/>
    </source>
</evidence>
<dbReference type="Gene3D" id="3.30.40.10">
    <property type="entry name" value="Zinc/RING finger domain, C3HC4 (zinc finger)"/>
    <property type="match status" value="1"/>
</dbReference>
<dbReference type="EMBL" id="BLQM01000038">
    <property type="protein sequence ID" value="GMH54331.1"/>
    <property type="molecule type" value="Genomic_DNA"/>
</dbReference>
<feature type="compositionally biased region" description="Acidic residues" evidence="8">
    <location>
        <begin position="376"/>
        <end position="391"/>
    </location>
</feature>
<dbReference type="PROSITE" id="PS51873">
    <property type="entry name" value="TRIAD"/>
    <property type="match status" value="1"/>
</dbReference>
<dbReference type="GO" id="GO:0008270">
    <property type="term" value="F:zinc ion binding"/>
    <property type="evidence" value="ECO:0007669"/>
    <property type="project" value="UniProtKB-KW"/>
</dbReference>
<dbReference type="GO" id="GO:0004842">
    <property type="term" value="F:ubiquitin-protein transferase activity"/>
    <property type="evidence" value="ECO:0007669"/>
    <property type="project" value="InterPro"/>
</dbReference>
<proteinExistence type="predicted"/>
<evidence type="ECO:0000256" key="4">
    <source>
        <dbReference type="ARBA" id="ARBA00022771"/>
    </source>
</evidence>
<evidence type="ECO:0000256" key="6">
    <source>
        <dbReference type="ARBA" id="ARBA00022833"/>
    </source>
</evidence>
<feature type="region of interest" description="Disordered" evidence="8">
    <location>
        <begin position="370"/>
        <end position="462"/>
    </location>
</feature>
<evidence type="ECO:0000259" key="9">
    <source>
        <dbReference type="PROSITE" id="PS50089"/>
    </source>
</evidence>
<feature type="compositionally biased region" description="Polar residues" evidence="8">
    <location>
        <begin position="1"/>
        <end position="16"/>
    </location>
</feature>
<dbReference type="InterPro" id="IPR001841">
    <property type="entry name" value="Znf_RING"/>
</dbReference>
<dbReference type="Gene3D" id="2.30.30.140">
    <property type="match status" value="1"/>
</dbReference>
<evidence type="ECO:0000256" key="7">
    <source>
        <dbReference type="PROSITE-ProRule" id="PRU00175"/>
    </source>
</evidence>
<evidence type="ECO:0000256" key="3">
    <source>
        <dbReference type="ARBA" id="ARBA00022737"/>
    </source>
</evidence>
<accession>A0A9W6ZLC6</accession>
<evidence type="ECO:0000313" key="12">
    <source>
        <dbReference type="Proteomes" id="UP001162640"/>
    </source>
</evidence>
<feature type="region of interest" description="Disordered" evidence="8">
    <location>
        <begin position="1"/>
        <end position="21"/>
    </location>
</feature>
<feature type="compositionally biased region" description="Pro residues" evidence="8">
    <location>
        <begin position="402"/>
        <end position="411"/>
    </location>
</feature>
<evidence type="ECO:0000313" key="11">
    <source>
        <dbReference type="EMBL" id="GMH54331.1"/>
    </source>
</evidence>
<dbReference type="SUPFAM" id="SSF63748">
    <property type="entry name" value="Tudor/PWWP/MBT"/>
    <property type="match status" value="1"/>
</dbReference>
<sequence length="496" mass="56504">MGNCQNSSANNGNTNGLYDESRPPADVTDYCPICLEKRTLTFQYTPESNEHFISTPCTHRFCPKCLAQYVGFKCSSTAEWEIKCPIPECAYKLSNLDVRRLTSQENHKMWSERRNGSHLNRFLQNDPTMLRLMNVKTEITWFREREAERVFEEKERNSKSLKEGLYNKSFQHGTRVTATYLSNVGRRYQGTIVEINNNLASIAYDDGDFWGTCPISVLRYIEDDGDDDVARVSGDRENRRLAEMARRRREIQINSRLKIEDVTIGLRVHAGWKSGNEFYAGTVRSVDKKNKTVEINYNDGDYWNACPIARVRDLSSQTETKCCPQCYVIIQKAEGCDSMMCVCGCYFGWNGLQPVSDEVLRELVKKEDEEGIKYGEEEEEEEGDDDDDDNEFMSAAEMEKIPPAPAGPPPLLITQNGSDPDELLEFYDSQNSTPPPPPYSQLKTPFSPINSSKSTKSPNVGGYERKSILDMIDEPRVGDKENILEIPQSLRSIFGM</sequence>
<dbReference type="InterPro" id="IPR013083">
    <property type="entry name" value="Znf_RING/FYVE/PHD"/>
</dbReference>
<keyword evidence="1" id="KW-0808">Transferase</keyword>
<keyword evidence="5" id="KW-0833">Ubl conjugation pathway</keyword>
<feature type="compositionally biased region" description="Polar residues" evidence="8">
    <location>
        <begin position="441"/>
        <end position="458"/>
    </location>
</feature>
<dbReference type="Proteomes" id="UP001162640">
    <property type="component" value="Unassembled WGS sequence"/>
</dbReference>
<dbReference type="PANTHER" id="PTHR11685">
    <property type="entry name" value="RBR FAMILY RING FINGER AND IBR DOMAIN-CONTAINING"/>
    <property type="match status" value="1"/>
</dbReference>
<evidence type="ECO:0000259" key="10">
    <source>
        <dbReference type="PROSITE" id="PS51873"/>
    </source>
</evidence>
<dbReference type="InterPro" id="IPR044066">
    <property type="entry name" value="TRIAD_supradom"/>
</dbReference>
<dbReference type="PROSITE" id="PS00518">
    <property type="entry name" value="ZF_RING_1"/>
    <property type="match status" value="1"/>
</dbReference>
<dbReference type="AlphaFoldDB" id="A0A9W6ZLC6"/>
<keyword evidence="2" id="KW-0479">Metal-binding</keyword>
<comment type="caution">
    <text evidence="11">The sequence shown here is derived from an EMBL/GenBank/DDBJ whole genome shotgun (WGS) entry which is preliminary data.</text>
</comment>
<organism evidence="11 12">
    <name type="scientific">Triparma laevis f. inornata</name>
    <dbReference type="NCBI Taxonomy" id="1714386"/>
    <lineage>
        <taxon>Eukaryota</taxon>
        <taxon>Sar</taxon>
        <taxon>Stramenopiles</taxon>
        <taxon>Ochrophyta</taxon>
        <taxon>Bolidophyceae</taxon>
        <taxon>Parmales</taxon>
        <taxon>Triparmaceae</taxon>
        <taxon>Triparma</taxon>
    </lineage>
</organism>
<keyword evidence="4 7" id="KW-0863">Zinc-finger</keyword>
<dbReference type="GO" id="GO:0016567">
    <property type="term" value="P:protein ubiquitination"/>
    <property type="evidence" value="ECO:0007669"/>
    <property type="project" value="InterPro"/>
</dbReference>
<evidence type="ECO:0000256" key="1">
    <source>
        <dbReference type="ARBA" id="ARBA00022679"/>
    </source>
</evidence>
<evidence type="ECO:0000256" key="8">
    <source>
        <dbReference type="SAM" id="MobiDB-lite"/>
    </source>
</evidence>
<keyword evidence="3" id="KW-0677">Repeat</keyword>
<feature type="domain" description="RING-type" evidence="10">
    <location>
        <begin position="27"/>
        <end position="378"/>
    </location>
</feature>
<keyword evidence="6" id="KW-0862">Zinc</keyword>
<evidence type="ECO:0008006" key="13">
    <source>
        <dbReference type="Google" id="ProtNLM"/>
    </source>
</evidence>
<gene>
    <name evidence="11" type="ORF">TL16_g01647</name>
</gene>
<dbReference type="InterPro" id="IPR017907">
    <property type="entry name" value="Znf_RING_CS"/>
</dbReference>